<dbReference type="AlphaFoldDB" id="A0A2X1XMG7"/>
<evidence type="ECO:0000313" key="1">
    <source>
        <dbReference type="EMBL" id="SPY44698.1"/>
    </source>
</evidence>
<organism evidence="1 2">
    <name type="scientific">Photobacterium damselae</name>
    <dbReference type="NCBI Taxonomy" id="38293"/>
    <lineage>
        <taxon>Bacteria</taxon>
        <taxon>Pseudomonadati</taxon>
        <taxon>Pseudomonadota</taxon>
        <taxon>Gammaproteobacteria</taxon>
        <taxon>Vibrionales</taxon>
        <taxon>Vibrionaceae</taxon>
        <taxon>Photobacterium</taxon>
    </lineage>
</organism>
<dbReference type="Proteomes" id="UP000251647">
    <property type="component" value="Unassembled WGS sequence"/>
</dbReference>
<accession>A0A2X1XMG7</accession>
<reference evidence="1 2" key="1">
    <citation type="submission" date="2018-06" db="EMBL/GenBank/DDBJ databases">
        <authorList>
            <consortium name="Pathogen Informatics"/>
            <person name="Doyle S."/>
        </authorList>
    </citation>
    <scope>NUCLEOTIDE SEQUENCE [LARGE SCALE GENOMIC DNA]</scope>
    <source>
        <strain evidence="1 2">NCTC11647</strain>
    </source>
</reference>
<dbReference type="EMBL" id="UATL01000005">
    <property type="protein sequence ID" value="SPY44698.1"/>
    <property type="molecule type" value="Genomic_DNA"/>
</dbReference>
<evidence type="ECO:0000313" key="2">
    <source>
        <dbReference type="Proteomes" id="UP000251647"/>
    </source>
</evidence>
<name>A0A2X1XMG7_PHODM</name>
<protein>
    <submittedName>
        <fullName evidence="1">Uncharacterized protein</fullName>
    </submittedName>
</protein>
<sequence>MKTILVIAFIIGAAYIILKEKKCTKDVDYSRDSL</sequence>
<gene>
    <name evidence="1" type="ORF">NCTC11647_03648</name>
</gene>
<proteinExistence type="predicted"/>